<dbReference type="InterPro" id="IPR011047">
    <property type="entry name" value="Quinoprotein_ADH-like_sf"/>
</dbReference>
<comment type="caution">
    <text evidence="2">The sequence shown here is derived from an EMBL/GenBank/DDBJ whole genome shotgun (WGS) entry which is preliminary data.</text>
</comment>
<reference evidence="2 3" key="1">
    <citation type="submission" date="2020-08" db="EMBL/GenBank/DDBJ databases">
        <title>Genomic Encyclopedia of Type Strains, Phase III (KMG-III): the genomes of soil and plant-associated and newly described type strains.</title>
        <authorList>
            <person name="Whitman W."/>
        </authorList>
    </citation>
    <scope>NUCLEOTIDE SEQUENCE [LARGE SCALE GENOMIC DNA]</scope>
    <source>
        <strain evidence="2 3">CECT 8571</strain>
    </source>
</reference>
<dbReference type="NCBIfam" id="TIGR00254">
    <property type="entry name" value="GGDEF"/>
    <property type="match status" value="1"/>
</dbReference>
<evidence type="ECO:0000313" key="3">
    <source>
        <dbReference type="Proteomes" id="UP000559987"/>
    </source>
</evidence>
<dbReference type="Pfam" id="PF00990">
    <property type="entry name" value="GGDEF"/>
    <property type="match status" value="1"/>
</dbReference>
<evidence type="ECO:0000259" key="1">
    <source>
        <dbReference type="SMART" id="SM00267"/>
    </source>
</evidence>
<protein>
    <submittedName>
        <fullName evidence="2">Diguanylate cyclase (GGDEF)-like protein</fullName>
    </submittedName>
</protein>
<dbReference type="Proteomes" id="UP000559987">
    <property type="component" value="Unassembled WGS sequence"/>
</dbReference>
<gene>
    <name evidence="2" type="ORF">FHS30_001046</name>
</gene>
<dbReference type="RefSeq" id="WP_183908949.1">
    <property type="nucleotide sequence ID" value="NZ_JACHXZ010000001.1"/>
</dbReference>
<dbReference type="Gene3D" id="2.130.10.10">
    <property type="entry name" value="YVTN repeat-like/Quinoprotein amine dehydrogenase"/>
    <property type="match status" value="2"/>
</dbReference>
<dbReference type="AlphaFoldDB" id="A0A839UMU7"/>
<dbReference type="SUPFAM" id="SSF50998">
    <property type="entry name" value="Quinoprotein alcohol dehydrogenase-like"/>
    <property type="match status" value="1"/>
</dbReference>
<accession>A0A839UMU7</accession>
<feature type="domain" description="GGDEF" evidence="1">
    <location>
        <begin position="765"/>
        <end position="955"/>
    </location>
</feature>
<dbReference type="SUPFAM" id="SSF55073">
    <property type="entry name" value="Nucleotide cyclase"/>
    <property type="match status" value="1"/>
</dbReference>
<dbReference type="InterPro" id="IPR015943">
    <property type="entry name" value="WD40/YVTN_repeat-like_dom_sf"/>
</dbReference>
<dbReference type="EMBL" id="JACHXZ010000001">
    <property type="protein sequence ID" value="MBB3167870.1"/>
    <property type="molecule type" value="Genomic_DNA"/>
</dbReference>
<dbReference type="InterPro" id="IPR043128">
    <property type="entry name" value="Rev_trsase/Diguanyl_cyclase"/>
</dbReference>
<evidence type="ECO:0000313" key="2">
    <source>
        <dbReference type="EMBL" id="MBB3167870.1"/>
    </source>
</evidence>
<dbReference type="InterPro" id="IPR013783">
    <property type="entry name" value="Ig-like_fold"/>
</dbReference>
<keyword evidence="3" id="KW-1185">Reference proteome</keyword>
<dbReference type="Gene3D" id="2.60.40.10">
    <property type="entry name" value="Immunoglobulins"/>
    <property type="match status" value="1"/>
</dbReference>
<sequence length="956" mass="104697">MSHTQQVPSAVRASQLTRQIPQEWLSLADGLPSQQIHSLVFAQNQLWMATPNGLCVFDGEHVVKLDQASGLLTHGLRTISAAKDQLLVCSDLGLDVVDCGSKRVLNSLNTADFGIGWCQCAVAQPDASYLIGSARGLHRWRASQAAPTPVSPNLAGEPIEDMATVNGSLVLIFARLSGLWVYRQGEVQPLFPGGRSGIEDIQHISASPFGFLVTTLDAIYQFTADLHLIGKVGQGTRRWTAAFQVTANYMVGSDAGNLYELAETASGPDIPQPLVEGLAVNDVTFDPFGNVWVATDFTGVLKLPALGNFIDCYVSKLRNSYLSVRNTSDHRAVVVGGTTASFYCPFSSEFSAQEIVALRGHKCWDVINTAAGEVWAAAEAGLIWLTNINSTSADCYKEKSVGAGRCLYDLGSVMLFGTVSGLFAFYKQHHRFEPVHDEHNKTLSYVYAIAEYSEHYVYVGTLGRGLWLMNTQNFHLLPVPLVEPVANIYSIATNGRRALVAADNYLVLIDGDDSKIVYRSESAVAAWACAWFDDNLAILGTSQGLVLLDIASGRLMFQLKQFPTRIHWEFTTARSLCQSASGRYWCGTNEALQHINLAALLAAVTAPEPRVVSVESDVDVSEMQGMVTVLAPRWLMTMQLSSSWYWSESSIGYQYRVVGLHEQWLPLGAPTIYLCSLPVGRYTLEVKVTCDLLQPVAPTTLLVIEVLGPTRLAKWRHSIVNLGANLISSLMHPRWIWRRRQQLLNFERALQLKGAELSSAQASINDLVDRSTQHIYQDRLTGLLNSRGLEQQLADWVELAMSGDGNVGVLAVEVDSFHDYIKLSGQLSAELCHLKISEALQRTLSNDAVCVATEQSGYFVVVLNGASLSLAQATAGRLREAINDLQLSNPASTVKEHVTVSIGCFDLVSLVNRLVSINSYPEMERTRWLANQLLTEAKSHLAVCQQAGGDQVFPKT</sequence>
<dbReference type="InterPro" id="IPR000160">
    <property type="entry name" value="GGDEF_dom"/>
</dbReference>
<dbReference type="SUPFAM" id="SSF69322">
    <property type="entry name" value="Tricorn protease domain 2"/>
    <property type="match status" value="1"/>
</dbReference>
<name>A0A839UMU7_9GAMM</name>
<dbReference type="SMART" id="SM00267">
    <property type="entry name" value="GGDEF"/>
    <property type="match status" value="1"/>
</dbReference>
<proteinExistence type="predicted"/>
<dbReference type="Gene3D" id="3.30.70.270">
    <property type="match status" value="1"/>
</dbReference>
<dbReference type="InterPro" id="IPR029787">
    <property type="entry name" value="Nucleotide_cyclase"/>
</dbReference>
<organism evidence="2 3">
    <name type="scientific">Simiduia aestuariiviva</name>
    <dbReference type="NCBI Taxonomy" id="1510459"/>
    <lineage>
        <taxon>Bacteria</taxon>
        <taxon>Pseudomonadati</taxon>
        <taxon>Pseudomonadota</taxon>
        <taxon>Gammaproteobacteria</taxon>
        <taxon>Cellvibrionales</taxon>
        <taxon>Cellvibrionaceae</taxon>
        <taxon>Simiduia</taxon>
    </lineage>
</organism>